<name>A0A8C0TEX8_CANLF</name>
<dbReference type="HAMAP" id="MF_00629">
    <property type="entry name" value="Ribosomal_eL39"/>
    <property type="match status" value="1"/>
</dbReference>
<reference evidence="4" key="2">
    <citation type="submission" date="2025-08" db="UniProtKB">
        <authorList>
            <consortium name="Ensembl"/>
        </authorList>
    </citation>
    <scope>IDENTIFICATION</scope>
</reference>
<dbReference type="FunFam" id="1.10.1620.10:FF:000001">
    <property type="entry name" value="60S ribosomal protein-like L39"/>
    <property type="match status" value="1"/>
</dbReference>
<keyword evidence="3" id="KW-0687">Ribonucleoprotein</keyword>
<evidence type="ECO:0000313" key="5">
    <source>
        <dbReference type="Proteomes" id="UP000694542"/>
    </source>
</evidence>
<dbReference type="PANTHER" id="PTHR19970">
    <property type="entry name" value="RIBOSOMAL PROTEIN L39E"/>
    <property type="match status" value="1"/>
</dbReference>
<evidence type="ECO:0000256" key="2">
    <source>
        <dbReference type="ARBA" id="ARBA00022980"/>
    </source>
</evidence>
<dbReference type="SUPFAM" id="SSF48662">
    <property type="entry name" value="Ribosomal protein L39e"/>
    <property type="match status" value="1"/>
</dbReference>
<dbReference type="AlphaFoldDB" id="A0A8C0TEX8"/>
<protein>
    <recommendedName>
        <fullName evidence="6">Ribosomal protein L39</fullName>
    </recommendedName>
</protein>
<dbReference type="InterPro" id="IPR020083">
    <property type="entry name" value="Ribosomal_eL39_CS"/>
</dbReference>
<dbReference type="GO" id="GO:1990904">
    <property type="term" value="C:ribonucleoprotein complex"/>
    <property type="evidence" value="ECO:0007669"/>
    <property type="project" value="UniProtKB-KW"/>
</dbReference>
<dbReference type="InterPro" id="IPR000077">
    <property type="entry name" value="Ribosomal_eL39"/>
</dbReference>
<dbReference type="Gene3D" id="1.10.1620.10">
    <property type="entry name" value="Ribosomal protein L39e"/>
    <property type="match status" value="1"/>
</dbReference>
<evidence type="ECO:0000256" key="1">
    <source>
        <dbReference type="ARBA" id="ARBA00009339"/>
    </source>
</evidence>
<comment type="similarity">
    <text evidence="1">Belongs to the eukaryotic ribosomal protein eL39 family.</text>
</comment>
<sequence>MGTTSPNLSEAPVVLHLTDRISWKLGSCCHTGHSADFGSQDGGHTQPETAQEVYCQALSLGPSPPLSFLPPSLLHVVVIAMSSHKTFRIKRFLAKKQKQNCPIPQWIRMKTGNKIRYNSKRRHWRRTKLGL</sequence>
<keyword evidence="2" id="KW-0689">Ribosomal protein</keyword>
<proteinExistence type="inferred from homology"/>
<dbReference type="GO" id="GO:0005840">
    <property type="term" value="C:ribosome"/>
    <property type="evidence" value="ECO:0007669"/>
    <property type="project" value="UniProtKB-KW"/>
</dbReference>
<dbReference type="Proteomes" id="UP000694542">
    <property type="component" value="Chromosome 24"/>
</dbReference>
<reference evidence="4" key="1">
    <citation type="submission" date="2018-10" db="EMBL/GenBank/DDBJ databases">
        <title>De novo assembly of a Great Dane genome.</title>
        <authorList>
            <person name="Kidd J.M."/>
            <person name="Pendleton A.L."/>
            <person name="Shen F."/>
            <person name="Emery S."/>
        </authorList>
    </citation>
    <scope>NUCLEOTIDE SEQUENCE [LARGE SCALE GENOMIC DNA]</scope>
    <source>
        <strain evidence="4">Great Dane</strain>
    </source>
</reference>
<evidence type="ECO:0000313" key="4">
    <source>
        <dbReference type="Ensembl" id="ENSCAFP00040035229.1"/>
    </source>
</evidence>
<dbReference type="Pfam" id="PF00832">
    <property type="entry name" value="Ribosomal_L39"/>
    <property type="match status" value="1"/>
</dbReference>
<organism evidence="4 5">
    <name type="scientific">Canis lupus familiaris</name>
    <name type="common">Dog</name>
    <name type="synonym">Canis familiaris</name>
    <dbReference type="NCBI Taxonomy" id="9615"/>
    <lineage>
        <taxon>Eukaryota</taxon>
        <taxon>Metazoa</taxon>
        <taxon>Chordata</taxon>
        <taxon>Craniata</taxon>
        <taxon>Vertebrata</taxon>
        <taxon>Euteleostomi</taxon>
        <taxon>Mammalia</taxon>
        <taxon>Eutheria</taxon>
        <taxon>Laurasiatheria</taxon>
        <taxon>Carnivora</taxon>
        <taxon>Caniformia</taxon>
        <taxon>Canidae</taxon>
        <taxon>Canis</taxon>
    </lineage>
</organism>
<dbReference type="InterPro" id="IPR023626">
    <property type="entry name" value="Ribosomal_eL39_dom_sf"/>
</dbReference>
<dbReference type="PROSITE" id="PS00051">
    <property type="entry name" value="RIBOSOMAL_L39E"/>
    <property type="match status" value="1"/>
</dbReference>
<evidence type="ECO:0008006" key="6">
    <source>
        <dbReference type="Google" id="ProtNLM"/>
    </source>
</evidence>
<dbReference type="GO" id="GO:0003735">
    <property type="term" value="F:structural constituent of ribosome"/>
    <property type="evidence" value="ECO:0007669"/>
    <property type="project" value="InterPro"/>
</dbReference>
<accession>A0A8C0TEX8</accession>
<dbReference type="Ensembl" id="ENSCAFT00040040378.1">
    <property type="protein sequence ID" value="ENSCAFP00040035229.1"/>
    <property type="gene ID" value="ENSCAFG00040021762.1"/>
</dbReference>
<dbReference type="GO" id="GO:0006412">
    <property type="term" value="P:translation"/>
    <property type="evidence" value="ECO:0007669"/>
    <property type="project" value="InterPro"/>
</dbReference>
<dbReference type="PANTHER" id="PTHR19970:SF26">
    <property type="entry name" value="60S RIBOSOMAL PROTEIN L39 PSEUDOGENE"/>
    <property type="match status" value="1"/>
</dbReference>
<evidence type="ECO:0000256" key="3">
    <source>
        <dbReference type="ARBA" id="ARBA00023274"/>
    </source>
</evidence>